<organism evidence="5 6">
    <name type="scientific">Arcicella rosea</name>
    <dbReference type="NCBI Taxonomy" id="502909"/>
    <lineage>
        <taxon>Bacteria</taxon>
        <taxon>Pseudomonadati</taxon>
        <taxon>Bacteroidota</taxon>
        <taxon>Cytophagia</taxon>
        <taxon>Cytophagales</taxon>
        <taxon>Flectobacillaceae</taxon>
        <taxon>Arcicella</taxon>
    </lineage>
</organism>
<dbReference type="GO" id="GO:0016209">
    <property type="term" value="F:antioxidant activity"/>
    <property type="evidence" value="ECO:0007669"/>
    <property type="project" value="InterPro"/>
</dbReference>
<dbReference type="InterPro" id="IPR000866">
    <property type="entry name" value="AhpC/TSA"/>
</dbReference>
<keyword evidence="1" id="KW-0560">Oxidoreductase</keyword>
<gene>
    <name evidence="5" type="ORF">HNP25_003823</name>
</gene>
<keyword evidence="6" id="KW-1185">Reference proteome</keyword>
<name>A0A841F074_9BACT</name>
<proteinExistence type="predicted"/>
<accession>A0A841F074</accession>
<dbReference type="EMBL" id="JACHKT010000037">
    <property type="protein sequence ID" value="MBB6005151.1"/>
    <property type="molecule type" value="Genomic_DNA"/>
</dbReference>
<dbReference type="RefSeq" id="WP_184136711.1">
    <property type="nucleotide sequence ID" value="NZ_JACHKT010000037.1"/>
</dbReference>
<dbReference type="InterPro" id="IPR013766">
    <property type="entry name" value="Thioredoxin_domain"/>
</dbReference>
<feature type="active site" description="Cysteine sulfenic acid (-SOH) intermediate; for peroxidase activity" evidence="3">
    <location>
        <position position="45"/>
    </location>
</feature>
<evidence type="ECO:0000259" key="4">
    <source>
        <dbReference type="PROSITE" id="PS51352"/>
    </source>
</evidence>
<evidence type="ECO:0000313" key="6">
    <source>
        <dbReference type="Proteomes" id="UP000524404"/>
    </source>
</evidence>
<dbReference type="PROSITE" id="PS51352">
    <property type="entry name" value="THIOREDOXIN_2"/>
    <property type="match status" value="1"/>
</dbReference>
<dbReference type="InterPro" id="IPR036249">
    <property type="entry name" value="Thioredoxin-like_sf"/>
</dbReference>
<evidence type="ECO:0000256" key="2">
    <source>
        <dbReference type="ARBA" id="ARBA00023284"/>
    </source>
</evidence>
<dbReference type="Proteomes" id="UP000524404">
    <property type="component" value="Unassembled WGS sequence"/>
</dbReference>
<dbReference type="PIRSF" id="PIRSF000239">
    <property type="entry name" value="AHPC"/>
    <property type="match status" value="1"/>
</dbReference>
<dbReference type="InterPro" id="IPR050455">
    <property type="entry name" value="Tpx_Peroxidase_subfamily"/>
</dbReference>
<dbReference type="PANTHER" id="PTHR43110:SF1">
    <property type="entry name" value="THIOL PEROXIDASE"/>
    <property type="match status" value="1"/>
</dbReference>
<protein>
    <submittedName>
        <fullName evidence="5">Peroxiredoxin</fullName>
    </submittedName>
</protein>
<comment type="caution">
    <text evidence="5">The sequence shown here is derived from an EMBL/GenBank/DDBJ whole genome shotgun (WGS) entry which is preliminary data.</text>
</comment>
<keyword evidence="2" id="KW-0676">Redox-active center</keyword>
<dbReference type="SUPFAM" id="SSF52833">
    <property type="entry name" value="Thioredoxin-like"/>
    <property type="match status" value="1"/>
</dbReference>
<evidence type="ECO:0000256" key="1">
    <source>
        <dbReference type="ARBA" id="ARBA00023002"/>
    </source>
</evidence>
<dbReference type="GO" id="GO:0016491">
    <property type="term" value="F:oxidoreductase activity"/>
    <property type="evidence" value="ECO:0007669"/>
    <property type="project" value="UniProtKB-KW"/>
</dbReference>
<dbReference type="PANTHER" id="PTHR43110">
    <property type="entry name" value="THIOL PEROXIDASE"/>
    <property type="match status" value="1"/>
</dbReference>
<evidence type="ECO:0000256" key="3">
    <source>
        <dbReference type="PIRSR" id="PIRSR000239-1"/>
    </source>
</evidence>
<dbReference type="Pfam" id="PF00578">
    <property type="entry name" value="AhpC-TSA"/>
    <property type="match status" value="1"/>
</dbReference>
<dbReference type="InterPro" id="IPR024706">
    <property type="entry name" value="Peroxiredoxin_AhpC-typ"/>
</dbReference>
<feature type="domain" description="Thioredoxin" evidence="4">
    <location>
        <begin position="3"/>
        <end position="157"/>
    </location>
</feature>
<evidence type="ECO:0000313" key="5">
    <source>
        <dbReference type="EMBL" id="MBB6005151.1"/>
    </source>
</evidence>
<sequence>MALQIGELAPNFTLFNTEKKEISLSDYKGKNVVILFFPLAFTSVCTAELCEMRDNITTYASLNAEIIGISVDSLFTLDKFKSEQSLPFDLLSDFNKEVSTAYESIYENFVLGMKGVSKRSAFVIDGNGTVQYAEVLESAGDVPNFEAVKEVLARLPFMSVIF</sequence>
<dbReference type="AlphaFoldDB" id="A0A841F074"/>
<dbReference type="Gene3D" id="3.40.30.10">
    <property type="entry name" value="Glutaredoxin"/>
    <property type="match status" value="1"/>
</dbReference>
<reference evidence="5 6" key="1">
    <citation type="submission" date="2020-08" db="EMBL/GenBank/DDBJ databases">
        <title>Functional genomics of gut bacteria from endangered species of beetles.</title>
        <authorList>
            <person name="Carlos-Shanley C."/>
        </authorList>
    </citation>
    <scope>NUCLEOTIDE SEQUENCE [LARGE SCALE GENOMIC DNA]</scope>
    <source>
        <strain evidence="5 6">S00070</strain>
    </source>
</reference>